<dbReference type="CDD" id="cd17546">
    <property type="entry name" value="REC_hyHK_CKI1_RcsC-like"/>
    <property type="match status" value="1"/>
</dbReference>
<feature type="domain" description="Response regulatory" evidence="5">
    <location>
        <begin position="154"/>
        <end position="305"/>
    </location>
</feature>
<keyword evidence="2" id="KW-0902">Two-component regulatory system</keyword>
<keyword evidence="1 3" id="KW-0597">Phosphoprotein</keyword>
<reference evidence="7" key="1">
    <citation type="journal article" date="2013" name="Genome Announc.">
        <title>Draft genome sequence of Neofusicoccum parvum isolate UCR-NP2, a fungal vascular pathogen associated with grapevine cankers.</title>
        <authorList>
            <person name="Blanco-Ulate B."/>
            <person name="Rolshausen P."/>
            <person name="Cantu D."/>
        </authorList>
    </citation>
    <scope>NUCLEOTIDE SEQUENCE [LARGE SCALE GENOMIC DNA]</scope>
    <source>
        <strain evidence="7">UCR-NP2</strain>
    </source>
</reference>
<evidence type="ECO:0000313" key="7">
    <source>
        <dbReference type="Proteomes" id="UP000013521"/>
    </source>
</evidence>
<dbReference type="Proteomes" id="UP000013521">
    <property type="component" value="Unassembled WGS sequence"/>
</dbReference>
<dbReference type="Gene3D" id="3.40.50.2300">
    <property type="match status" value="1"/>
</dbReference>
<feature type="region of interest" description="Disordered" evidence="4">
    <location>
        <begin position="91"/>
        <end position="144"/>
    </location>
</feature>
<dbReference type="InterPro" id="IPR004358">
    <property type="entry name" value="Sig_transdc_His_kin-like_C"/>
</dbReference>
<dbReference type="Gene3D" id="3.30.565.10">
    <property type="entry name" value="Histidine kinase-like ATPase, C-terminal domain"/>
    <property type="match status" value="1"/>
</dbReference>
<dbReference type="PANTHER" id="PTHR45339">
    <property type="entry name" value="HYBRID SIGNAL TRANSDUCTION HISTIDINE KINASE J"/>
    <property type="match status" value="1"/>
</dbReference>
<dbReference type="eggNOG" id="KOG0519">
    <property type="taxonomic scope" value="Eukaryota"/>
</dbReference>
<dbReference type="InterPro" id="IPR011006">
    <property type="entry name" value="CheY-like_superfamily"/>
</dbReference>
<sequence length="310" mass="33603">MCEIGNVEYIRTATAAEAHTLVADWAKGETVFLQFTVQDTGRGLSNDEKDLLFARFSQASPRTHIRYGGSGLGLFISRRLTEMQGGAIGFSSQTKVSDGVTPPSPFYQSDTPDPTPPLSPVRARSGSFDDQQGGSPAKRPSLVRKASAVSDPLHVLLVEDNLINQRVLANQLHSRGCIVTVANHGVEALEHLRKTTYAASSRGIDSSPDTESMSPKSFMSAAATPAPLDVILMDWEMPIMDGLSAVREIRRMEREGVLVGHVPVIAVTANVRGEQITKAMDAGMDDVVSKPFRVPELCSRMRDLILRLSS</sequence>
<dbReference type="GO" id="GO:0016772">
    <property type="term" value="F:transferase activity, transferring phosphorus-containing groups"/>
    <property type="evidence" value="ECO:0007669"/>
    <property type="project" value="InterPro"/>
</dbReference>
<dbReference type="PRINTS" id="PR00344">
    <property type="entry name" value="BCTRLSENSOR"/>
</dbReference>
<dbReference type="InterPro" id="IPR003594">
    <property type="entry name" value="HATPase_dom"/>
</dbReference>
<dbReference type="Pfam" id="PF02518">
    <property type="entry name" value="HATPase_c"/>
    <property type="match status" value="1"/>
</dbReference>
<dbReference type="Pfam" id="PF00072">
    <property type="entry name" value="Response_reg"/>
    <property type="match status" value="1"/>
</dbReference>
<dbReference type="SUPFAM" id="SSF52172">
    <property type="entry name" value="CheY-like"/>
    <property type="match status" value="1"/>
</dbReference>
<dbReference type="GO" id="GO:0000160">
    <property type="term" value="P:phosphorelay signal transduction system"/>
    <property type="evidence" value="ECO:0007669"/>
    <property type="project" value="InterPro"/>
</dbReference>
<dbReference type="KEGG" id="npa:UCRNP2_5408"/>
<protein>
    <submittedName>
        <fullName evidence="6">Putative hsp90-like protein</fullName>
    </submittedName>
</protein>
<accession>R1EJ64</accession>
<dbReference type="InterPro" id="IPR036890">
    <property type="entry name" value="HATPase_C_sf"/>
</dbReference>
<dbReference type="OrthoDB" id="60033at2759"/>
<gene>
    <name evidence="6" type="ORF">UCRNP2_5408</name>
</gene>
<evidence type="ECO:0000256" key="2">
    <source>
        <dbReference type="ARBA" id="ARBA00023012"/>
    </source>
</evidence>
<evidence type="ECO:0000256" key="1">
    <source>
        <dbReference type="ARBA" id="ARBA00022553"/>
    </source>
</evidence>
<evidence type="ECO:0000313" key="6">
    <source>
        <dbReference type="EMBL" id="EOD47843.1"/>
    </source>
</evidence>
<dbReference type="InterPro" id="IPR001789">
    <property type="entry name" value="Sig_transdc_resp-reg_receiver"/>
</dbReference>
<evidence type="ECO:0000256" key="4">
    <source>
        <dbReference type="SAM" id="MobiDB-lite"/>
    </source>
</evidence>
<dbReference type="SMART" id="SM00448">
    <property type="entry name" value="REC"/>
    <property type="match status" value="1"/>
</dbReference>
<proteinExistence type="predicted"/>
<evidence type="ECO:0000259" key="5">
    <source>
        <dbReference type="PROSITE" id="PS50110"/>
    </source>
</evidence>
<feature type="modified residue" description="4-aspartylphosphate" evidence="3">
    <location>
        <position position="234"/>
    </location>
</feature>
<organism evidence="6 7">
    <name type="scientific">Botryosphaeria parva (strain UCR-NP2)</name>
    <name type="common">Grapevine canker fungus</name>
    <name type="synonym">Neofusicoccum parvum</name>
    <dbReference type="NCBI Taxonomy" id="1287680"/>
    <lineage>
        <taxon>Eukaryota</taxon>
        <taxon>Fungi</taxon>
        <taxon>Dikarya</taxon>
        <taxon>Ascomycota</taxon>
        <taxon>Pezizomycotina</taxon>
        <taxon>Dothideomycetes</taxon>
        <taxon>Dothideomycetes incertae sedis</taxon>
        <taxon>Botryosphaeriales</taxon>
        <taxon>Botryosphaeriaceae</taxon>
        <taxon>Neofusicoccum</taxon>
    </lineage>
</organism>
<dbReference type="EMBL" id="KB916298">
    <property type="protein sequence ID" value="EOD47843.1"/>
    <property type="molecule type" value="Genomic_DNA"/>
</dbReference>
<evidence type="ECO:0000256" key="3">
    <source>
        <dbReference type="PROSITE-ProRule" id="PRU00169"/>
    </source>
</evidence>
<dbReference type="AlphaFoldDB" id="R1EJ64"/>
<dbReference type="OMA" id="IREMRND"/>
<dbReference type="PROSITE" id="PS50110">
    <property type="entry name" value="RESPONSE_REGULATORY"/>
    <property type="match status" value="1"/>
</dbReference>
<dbReference type="PANTHER" id="PTHR45339:SF1">
    <property type="entry name" value="HYBRID SIGNAL TRANSDUCTION HISTIDINE KINASE J"/>
    <property type="match status" value="1"/>
</dbReference>
<dbReference type="SUPFAM" id="SSF55874">
    <property type="entry name" value="ATPase domain of HSP90 chaperone/DNA topoisomerase II/histidine kinase"/>
    <property type="match status" value="1"/>
</dbReference>
<name>R1EJ64_BOTPV</name>
<dbReference type="HOGENOM" id="CLU_897124_0_0_1"/>